<dbReference type="Pfam" id="PF00069">
    <property type="entry name" value="Pkinase"/>
    <property type="match status" value="2"/>
</dbReference>
<feature type="domain" description="Protein kinase" evidence="7">
    <location>
        <begin position="117"/>
        <end position="525"/>
    </location>
</feature>
<evidence type="ECO:0000256" key="1">
    <source>
        <dbReference type="ARBA" id="ARBA00022527"/>
    </source>
</evidence>
<dbReference type="SUPFAM" id="SSF56112">
    <property type="entry name" value="Protein kinase-like (PK-like)"/>
    <property type="match status" value="1"/>
</dbReference>
<protein>
    <submittedName>
        <fullName evidence="8">Kinase-like domain-containing protein</fullName>
    </submittedName>
</protein>
<dbReference type="GO" id="GO:0005524">
    <property type="term" value="F:ATP binding"/>
    <property type="evidence" value="ECO:0007669"/>
    <property type="project" value="UniProtKB-UniRule"/>
</dbReference>
<dbReference type="PROSITE" id="PS50011">
    <property type="entry name" value="PROTEIN_KINASE_DOM"/>
    <property type="match status" value="1"/>
</dbReference>
<organism evidence="8 9">
    <name type="scientific">Armillaria luteobubalina</name>
    <dbReference type="NCBI Taxonomy" id="153913"/>
    <lineage>
        <taxon>Eukaryota</taxon>
        <taxon>Fungi</taxon>
        <taxon>Dikarya</taxon>
        <taxon>Basidiomycota</taxon>
        <taxon>Agaricomycotina</taxon>
        <taxon>Agaricomycetes</taxon>
        <taxon>Agaricomycetidae</taxon>
        <taxon>Agaricales</taxon>
        <taxon>Marasmiineae</taxon>
        <taxon>Physalacriaceae</taxon>
        <taxon>Armillaria</taxon>
    </lineage>
</organism>
<evidence type="ECO:0000259" key="7">
    <source>
        <dbReference type="PROSITE" id="PS50011"/>
    </source>
</evidence>
<dbReference type="PROSITE" id="PS00107">
    <property type="entry name" value="PROTEIN_KINASE_ATP"/>
    <property type="match status" value="1"/>
</dbReference>
<dbReference type="EMBL" id="JAUEPU010000016">
    <property type="protein sequence ID" value="KAK0496009.1"/>
    <property type="molecule type" value="Genomic_DNA"/>
</dbReference>
<keyword evidence="2" id="KW-0808">Transferase</keyword>
<dbReference type="InterPro" id="IPR000719">
    <property type="entry name" value="Prot_kinase_dom"/>
</dbReference>
<dbReference type="Proteomes" id="UP001175228">
    <property type="component" value="Unassembled WGS sequence"/>
</dbReference>
<evidence type="ECO:0000256" key="6">
    <source>
        <dbReference type="PROSITE-ProRule" id="PRU10141"/>
    </source>
</evidence>
<reference evidence="8" key="1">
    <citation type="submission" date="2023-06" db="EMBL/GenBank/DDBJ databases">
        <authorList>
            <consortium name="Lawrence Berkeley National Laboratory"/>
            <person name="Ahrendt S."/>
            <person name="Sahu N."/>
            <person name="Indic B."/>
            <person name="Wong-Bajracharya J."/>
            <person name="Merenyi Z."/>
            <person name="Ke H.-M."/>
            <person name="Monk M."/>
            <person name="Kocsube S."/>
            <person name="Drula E."/>
            <person name="Lipzen A."/>
            <person name="Balint B."/>
            <person name="Henrissat B."/>
            <person name="Andreopoulos B."/>
            <person name="Martin F.M."/>
            <person name="Harder C.B."/>
            <person name="Rigling D."/>
            <person name="Ford K.L."/>
            <person name="Foster G.D."/>
            <person name="Pangilinan J."/>
            <person name="Papanicolaou A."/>
            <person name="Barry K."/>
            <person name="LaButti K."/>
            <person name="Viragh M."/>
            <person name="Koriabine M."/>
            <person name="Yan M."/>
            <person name="Riley R."/>
            <person name="Champramary S."/>
            <person name="Plett K.L."/>
            <person name="Tsai I.J."/>
            <person name="Slot J."/>
            <person name="Sipos G."/>
            <person name="Plett J."/>
            <person name="Nagy L.G."/>
            <person name="Grigoriev I.V."/>
        </authorList>
    </citation>
    <scope>NUCLEOTIDE SEQUENCE</scope>
    <source>
        <strain evidence="8">HWK02</strain>
    </source>
</reference>
<keyword evidence="3 6" id="KW-0547">Nucleotide-binding</keyword>
<dbReference type="PANTHER" id="PTHR24058:SF28">
    <property type="entry name" value="SERINE_THREONINE-PROTEIN KINASE MINIBRAIN"/>
    <property type="match status" value="1"/>
</dbReference>
<dbReference type="InterPro" id="IPR017441">
    <property type="entry name" value="Protein_kinase_ATP_BS"/>
</dbReference>
<keyword evidence="1" id="KW-0723">Serine/threonine-protein kinase</keyword>
<name>A0AA39Q6C3_9AGAR</name>
<dbReference type="InterPro" id="IPR050494">
    <property type="entry name" value="Ser_Thr_dual-spec_kinase"/>
</dbReference>
<evidence type="ECO:0000256" key="2">
    <source>
        <dbReference type="ARBA" id="ARBA00022679"/>
    </source>
</evidence>
<dbReference type="Gene3D" id="3.30.200.20">
    <property type="entry name" value="Phosphorylase Kinase, domain 1"/>
    <property type="match status" value="1"/>
</dbReference>
<dbReference type="Gene3D" id="1.10.510.10">
    <property type="entry name" value="Transferase(Phosphotransferase) domain 1"/>
    <property type="match status" value="1"/>
</dbReference>
<feature type="binding site" evidence="6">
    <location>
        <position position="151"/>
    </location>
    <ligand>
        <name>ATP</name>
        <dbReference type="ChEBI" id="CHEBI:30616"/>
    </ligand>
</feature>
<dbReference type="SMART" id="SM00220">
    <property type="entry name" value="S_TKc"/>
    <property type="match status" value="1"/>
</dbReference>
<evidence type="ECO:0000256" key="5">
    <source>
        <dbReference type="ARBA" id="ARBA00022840"/>
    </source>
</evidence>
<keyword evidence="4 8" id="KW-0418">Kinase</keyword>
<sequence length="546" mass="61744">MPVVTNSLVATPDVVNNNFFAACSSTHAAFAGDLRLSDGIHGTCLESSDSEAMKAKVFVSFLKVSDRKVTARPARGEEILSVPIPYGDDFLNVRIGQVIPREDETTFQVDHNDYVSVKILRKLGFGRHASVWLGHSDQWKDENGSQYFAVKVFSIQASVDIGQQELRRHATMMSNVSTHPGSRHVAINCWSVVLAEPFSRLVCVMDLCGTCLTQLYLTGDQGTIKHWRIYVWRKLFRDMLFALDFLHSECGLVHGDIKGDDILADNVLDDNQLEELLDKEPIEFGESITFRDNLYTHDFKDTSSVYHTMQQPKSVPLPSQLVDPHMNFKLCDFGACHPIHQDSTRLPPTSSPRRQAPELVLGLPWDEKIDIWTLGNIMLETLTYRPVFRGPFDRFQTFTNKKTLEEVQKYNAQDHLFAMTLFSGEDKQFPRWMIEASPKGKEFFNADGTLKSGSWKSVLPEDLVQSIRRTTTNAIATEMIGHEIQSTPALLVCVQEELVEIIEKCFTLDPKKRPSAKELLQHDFFKNSAVDGDGDNAFIYHLVPRA</sequence>
<dbReference type="InterPro" id="IPR011009">
    <property type="entry name" value="Kinase-like_dom_sf"/>
</dbReference>
<evidence type="ECO:0000256" key="4">
    <source>
        <dbReference type="ARBA" id="ARBA00022777"/>
    </source>
</evidence>
<evidence type="ECO:0000256" key="3">
    <source>
        <dbReference type="ARBA" id="ARBA00022741"/>
    </source>
</evidence>
<evidence type="ECO:0000313" key="8">
    <source>
        <dbReference type="EMBL" id="KAK0496009.1"/>
    </source>
</evidence>
<gene>
    <name evidence="8" type="ORF">EDD18DRAFT_1353628</name>
</gene>
<keyword evidence="9" id="KW-1185">Reference proteome</keyword>
<evidence type="ECO:0000313" key="9">
    <source>
        <dbReference type="Proteomes" id="UP001175228"/>
    </source>
</evidence>
<proteinExistence type="predicted"/>
<dbReference type="GO" id="GO:0004674">
    <property type="term" value="F:protein serine/threonine kinase activity"/>
    <property type="evidence" value="ECO:0007669"/>
    <property type="project" value="UniProtKB-KW"/>
</dbReference>
<accession>A0AA39Q6C3</accession>
<dbReference type="AlphaFoldDB" id="A0AA39Q6C3"/>
<keyword evidence="5 6" id="KW-0067">ATP-binding</keyword>
<comment type="caution">
    <text evidence="8">The sequence shown here is derived from an EMBL/GenBank/DDBJ whole genome shotgun (WGS) entry which is preliminary data.</text>
</comment>
<dbReference type="PANTHER" id="PTHR24058">
    <property type="entry name" value="DUAL SPECIFICITY PROTEIN KINASE"/>
    <property type="match status" value="1"/>
</dbReference>